<evidence type="ECO:0000256" key="10">
    <source>
        <dbReference type="ARBA" id="ARBA00023065"/>
    </source>
</evidence>
<comment type="subcellular location">
    <subcellularLocation>
        <location evidence="1">Mitochondrion</location>
    </subcellularLocation>
</comment>
<keyword evidence="9" id="KW-0408">Iron</keyword>
<dbReference type="GO" id="GO:0034986">
    <property type="term" value="F:iron chaperone activity"/>
    <property type="evidence" value="ECO:0007669"/>
    <property type="project" value="TreeGrafter"/>
</dbReference>
<dbReference type="GO" id="GO:0008198">
    <property type="term" value="F:ferrous iron binding"/>
    <property type="evidence" value="ECO:0007669"/>
    <property type="project" value="TreeGrafter"/>
</dbReference>
<dbReference type="GO" id="GO:0006879">
    <property type="term" value="P:intracellular iron ion homeostasis"/>
    <property type="evidence" value="ECO:0007669"/>
    <property type="project" value="UniProtKB-KW"/>
</dbReference>
<sequence length="196" mass="21400">MRRSLLLRSTVARNAAAATGLVHLSTANHFRQPLACAVAVPFSSHHGSSLHTAIRLASTTTTTTHGTSKPKIVHYSKLGMDGFTDVKYNTAADEFLENLEAKLDAIDSAELEDISCNSGVLTIETSSKGTFIINKQAPNVQLWLSSPISGPHHYDMVTSTSNGVETVYWKSDNDAHDLREKLEVELSEVLQHPFQL</sequence>
<dbReference type="GO" id="GO:0004322">
    <property type="term" value="F:ferroxidase activity"/>
    <property type="evidence" value="ECO:0007669"/>
    <property type="project" value="UniProtKB-EC"/>
</dbReference>
<evidence type="ECO:0000256" key="9">
    <source>
        <dbReference type="ARBA" id="ARBA00023004"/>
    </source>
</evidence>
<keyword evidence="14" id="KW-1185">Reference proteome</keyword>
<dbReference type="RefSeq" id="XP_015657988.1">
    <property type="nucleotide sequence ID" value="XM_015803346.1"/>
</dbReference>
<keyword evidence="6" id="KW-0410">Iron transport</keyword>
<dbReference type="InterPro" id="IPR036524">
    <property type="entry name" value="Frataxin/CyaY_sf"/>
</dbReference>
<dbReference type="SMART" id="SM01219">
    <property type="entry name" value="Frataxin_Cyay"/>
    <property type="match status" value="1"/>
</dbReference>
<evidence type="ECO:0000256" key="7">
    <source>
        <dbReference type="ARBA" id="ARBA00022946"/>
    </source>
</evidence>
<dbReference type="PROSITE" id="PS50810">
    <property type="entry name" value="FRATAXIN_2"/>
    <property type="match status" value="1"/>
</dbReference>
<dbReference type="NCBIfam" id="TIGR03421">
    <property type="entry name" value="FeS_CyaY"/>
    <property type="match status" value="1"/>
</dbReference>
<dbReference type="GO" id="GO:0008199">
    <property type="term" value="F:ferric iron binding"/>
    <property type="evidence" value="ECO:0007669"/>
    <property type="project" value="InterPro"/>
</dbReference>
<dbReference type="GO" id="GO:0016226">
    <property type="term" value="P:iron-sulfur cluster assembly"/>
    <property type="evidence" value="ECO:0007669"/>
    <property type="project" value="InterPro"/>
</dbReference>
<evidence type="ECO:0000256" key="8">
    <source>
        <dbReference type="ARBA" id="ARBA00023002"/>
    </source>
</evidence>
<dbReference type="InterPro" id="IPR002908">
    <property type="entry name" value="Frataxin/CyaY"/>
</dbReference>
<keyword evidence="8" id="KW-0560">Oxidoreductase</keyword>
<dbReference type="Proteomes" id="UP000037923">
    <property type="component" value="Unassembled WGS sequence"/>
</dbReference>
<keyword evidence="5" id="KW-0813">Transport</keyword>
<evidence type="ECO:0000256" key="3">
    <source>
        <dbReference type="ARBA" id="ARBA00013107"/>
    </source>
</evidence>
<dbReference type="SUPFAM" id="SSF55387">
    <property type="entry name" value="Frataxin/Nqo15-like"/>
    <property type="match status" value="1"/>
</dbReference>
<evidence type="ECO:0000256" key="4">
    <source>
        <dbReference type="ARBA" id="ARBA00022434"/>
    </source>
</evidence>
<comment type="catalytic activity">
    <reaction evidence="12">
        <text>4 Fe(2+) + O2 + 4 H(+) = 4 Fe(3+) + 2 H2O</text>
        <dbReference type="Rhea" id="RHEA:11148"/>
        <dbReference type="ChEBI" id="CHEBI:15377"/>
        <dbReference type="ChEBI" id="CHEBI:15378"/>
        <dbReference type="ChEBI" id="CHEBI:15379"/>
        <dbReference type="ChEBI" id="CHEBI:29033"/>
        <dbReference type="ChEBI" id="CHEBI:29034"/>
        <dbReference type="EC" id="1.16.3.1"/>
    </reaction>
</comment>
<keyword evidence="4" id="KW-0409">Iron storage</keyword>
<dbReference type="InterPro" id="IPR017789">
    <property type="entry name" value="Frataxin"/>
</dbReference>
<gene>
    <name evidence="13" type="ORF">ABB37_05366</name>
</gene>
<dbReference type="GO" id="GO:0006826">
    <property type="term" value="P:iron ion transport"/>
    <property type="evidence" value="ECO:0007669"/>
    <property type="project" value="UniProtKB-KW"/>
</dbReference>
<evidence type="ECO:0000313" key="13">
    <source>
        <dbReference type="EMBL" id="KPA79549.1"/>
    </source>
</evidence>
<dbReference type="PROSITE" id="PS01344">
    <property type="entry name" value="FRATAXIN_1"/>
    <property type="match status" value="1"/>
</dbReference>
<evidence type="ECO:0000256" key="6">
    <source>
        <dbReference type="ARBA" id="ARBA00022496"/>
    </source>
</evidence>
<organism evidence="13 14">
    <name type="scientific">Leptomonas pyrrhocoris</name>
    <name type="common">Firebug parasite</name>
    <dbReference type="NCBI Taxonomy" id="157538"/>
    <lineage>
        <taxon>Eukaryota</taxon>
        <taxon>Discoba</taxon>
        <taxon>Euglenozoa</taxon>
        <taxon>Kinetoplastea</taxon>
        <taxon>Metakinetoplastina</taxon>
        <taxon>Trypanosomatida</taxon>
        <taxon>Trypanosomatidae</taxon>
        <taxon>Leishmaniinae</taxon>
        <taxon>Leptomonas</taxon>
    </lineage>
</organism>
<dbReference type="OMA" id="VDHKLAM"/>
<proteinExistence type="inferred from homology"/>
<dbReference type="PANTHER" id="PTHR16821:SF2">
    <property type="entry name" value="FRATAXIN, MITOCHONDRIAL"/>
    <property type="match status" value="1"/>
</dbReference>
<protein>
    <recommendedName>
        <fullName evidence="3">ferroxidase</fullName>
        <ecNumber evidence="3">1.16.3.1</ecNumber>
    </recommendedName>
</protein>
<dbReference type="PANTHER" id="PTHR16821">
    <property type="entry name" value="FRATAXIN"/>
    <property type="match status" value="1"/>
</dbReference>
<comment type="similarity">
    <text evidence="2">Belongs to the frataxin family.</text>
</comment>
<comment type="caution">
    <text evidence="13">The sequence shown here is derived from an EMBL/GenBank/DDBJ whole genome shotgun (WGS) entry which is preliminary data.</text>
</comment>
<dbReference type="GeneID" id="26905656"/>
<dbReference type="GO" id="GO:0005739">
    <property type="term" value="C:mitochondrion"/>
    <property type="evidence" value="ECO:0007669"/>
    <property type="project" value="UniProtKB-SubCell"/>
</dbReference>
<dbReference type="OrthoDB" id="1897642at2759"/>
<dbReference type="EC" id="1.16.3.1" evidence="3"/>
<evidence type="ECO:0000256" key="1">
    <source>
        <dbReference type="ARBA" id="ARBA00004173"/>
    </source>
</evidence>
<accession>A0A0M9G087</accession>
<dbReference type="InterPro" id="IPR020895">
    <property type="entry name" value="Frataxin_CS"/>
</dbReference>
<keyword evidence="11" id="KW-0496">Mitochondrion</keyword>
<evidence type="ECO:0000256" key="11">
    <source>
        <dbReference type="ARBA" id="ARBA00023128"/>
    </source>
</evidence>
<dbReference type="GO" id="GO:0051537">
    <property type="term" value="F:2 iron, 2 sulfur cluster binding"/>
    <property type="evidence" value="ECO:0007669"/>
    <property type="project" value="TreeGrafter"/>
</dbReference>
<dbReference type="Pfam" id="PF01491">
    <property type="entry name" value="Frataxin_Cyay"/>
    <property type="match status" value="1"/>
</dbReference>
<dbReference type="AlphaFoldDB" id="A0A0M9G087"/>
<evidence type="ECO:0000313" key="14">
    <source>
        <dbReference type="Proteomes" id="UP000037923"/>
    </source>
</evidence>
<dbReference type="NCBIfam" id="TIGR03422">
    <property type="entry name" value="mito_frataxin"/>
    <property type="match status" value="1"/>
</dbReference>
<reference evidence="13 14" key="1">
    <citation type="submission" date="2015-07" db="EMBL/GenBank/DDBJ databases">
        <title>High-quality genome of monoxenous trypanosomatid Leptomonas pyrrhocoris.</title>
        <authorList>
            <person name="Flegontov P."/>
            <person name="Butenko A."/>
            <person name="Firsov S."/>
            <person name="Vlcek C."/>
            <person name="Logacheva M.D."/>
            <person name="Field M."/>
            <person name="Filatov D."/>
            <person name="Flegontova O."/>
            <person name="Gerasimov E."/>
            <person name="Jackson A.P."/>
            <person name="Kelly S."/>
            <person name="Opperdoes F."/>
            <person name="O'Reilly A."/>
            <person name="Votypka J."/>
            <person name="Yurchenko V."/>
            <person name="Lukes J."/>
        </authorList>
    </citation>
    <scope>NUCLEOTIDE SEQUENCE [LARGE SCALE GENOMIC DNA]</scope>
    <source>
        <strain evidence="13">H10</strain>
    </source>
</reference>
<dbReference type="VEuPathDB" id="TriTrypDB:LpyrH10_10_1350"/>
<name>A0A0M9G087_LEPPY</name>
<evidence type="ECO:0000256" key="12">
    <source>
        <dbReference type="ARBA" id="ARBA00047990"/>
    </source>
</evidence>
<keyword evidence="10" id="KW-0406">Ion transport</keyword>
<evidence type="ECO:0000256" key="5">
    <source>
        <dbReference type="ARBA" id="ARBA00022448"/>
    </source>
</evidence>
<evidence type="ECO:0000256" key="2">
    <source>
        <dbReference type="ARBA" id="ARBA00008183"/>
    </source>
</evidence>
<keyword evidence="7" id="KW-0809">Transit peptide</keyword>
<dbReference type="EMBL" id="LGTL01000010">
    <property type="protein sequence ID" value="KPA79549.1"/>
    <property type="molecule type" value="Genomic_DNA"/>
</dbReference>
<dbReference type="Gene3D" id="3.30.920.10">
    <property type="entry name" value="Frataxin/CyaY"/>
    <property type="match status" value="1"/>
</dbReference>